<evidence type="ECO:0000313" key="2">
    <source>
        <dbReference type="Proteomes" id="UP000807504"/>
    </source>
</evidence>
<proteinExistence type="predicted"/>
<dbReference type="Proteomes" id="UP000807504">
    <property type="component" value="Unassembled WGS sequence"/>
</dbReference>
<gene>
    <name evidence="1" type="ORF">HNY73_015186</name>
</gene>
<reference evidence="1" key="2">
    <citation type="submission" date="2020-06" db="EMBL/GenBank/DDBJ databases">
        <authorList>
            <person name="Sheffer M."/>
        </authorList>
    </citation>
    <scope>NUCLEOTIDE SEQUENCE</scope>
</reference>
<keyword evidence="2" id="KW-1185">Reference proteome</keyword>
<accession>A0A8T0EVZ2</accession>
<dbReference type="EMBL" id="JABXBU010002072">
    <property type="protein sequence ID" value="KAF8778465.1"/>
    <property type="molecule type" value="Genomic_DNA"/>
</dbReference>
<name>A0A8T0EVZ2_ARGBR</name>
<organism evidence="1 2">
    <name type="scientific">Argiope bruennichi</name>
    <name type="common">Wasp spider</name>
    <name type="synonym">Aranea bruennichi</name>
    <dbReference type="NCBI Taxonomy" id="94029"/>
    <lineage>
        <taxon>Eukaryota</taxon>
        <taxon>Metazoa</taxon>
        <taxon>Ecdysozoa</taxon>
        <taxon>Arthropoda</taxon>
        <taxon>Chelicerata</taxon>
        <taxon>Arachnida</taxon>
        <taxon>Araneae</taxon>
        <taxon>Araneomorphae</taxon>
        <taxon>Entelegynae</taxon>
        <taxon>Araneoidea</taxon>
        <taxon>Araneidae</taxon>
        <taxon>Argiope</taxon>
    </lineage>
</organism>
<reference evidence="1" key="1">
    <citation type="journal article" date="2020" name="bioRxiv">
        <title>Chromosome-level reference genome of the European wasp spider Argiope bruennichi: a resource for studies on range expansion and evolutionary adaptation.</title>
        <authorList>
            <person name="Sheffer M.M."/>
            <person name="Hoppe A."/>
            <person name="Krehenwinkel H."/>
            <person name="Uhl G."/>
            <person name="Kuss A.W."/>
            <person name="Jensen L."/>
            <person name="Jensen C."/>
            <person name="Gillespie R.G."/>
            <person name="Hoff K.J."/>
            <person name="Prost S."/>
        </authorList>
    </citation>
    <scope>NUCLEOTIDE SEQUENCE</scope>
</reference>
<comment type="caution">
    <text evidence="1">The sequence shown here is derived from an EMBL/GenBank/DDBJ whole genome shotgun (WGS) entry which is preliminary data.</text>
</comment>
<protein>
    <submittedName>
        <fullName evidence="1">Uncharacterized protein</fullName>
    </submittedName>
</protein>
<evidence type="ECO:0000313" key="1">
    <source>
        <dbReference type="EMBL" id="KAF8778465.1"/>
    </source>
</evidence>
<dbReference type="AlphaFoldDB" id="A0A8T0EVZ2"/>
<sequence>MTSDVTASRFSELDIHNLQKEHQMSHHQHFQDWIPTIYRNDIRCHIINDFRTGNSGYTIYRNDIRCHIIKVFRTGYALFTEMTSDVALSRFSGLDVHYLQK</sequence>